<evidence type="ECO:0000313" key="2">
    <source>
        <dbReference type="EMBL" id="PNP58284.1"/>
    </source>
</evidence>
<gene>
    <name evidence="2" type="ORF">THARTR1_01799</name>
</gene>
<feature type="region of interest" description="Disordered" evidence="1">
    <location>
        <begin position="69"/>
        <end position="95"/>
    </location>
</feature>
<sequence length="118" mass="13585">MKILQADKVHDTAYTSRDLNNPWQGEGLIASRSKHCGELQQWTFRDVKALGPVKICFWSRGSKWMNRNGDPVGNFAGPSDQKSVANRRNSSHRISDRKPIRRAILRIRSRVAKQWLDL</sequence>
<protein>
    <submittedName>
        <fullName evidence="2">Uncharacterized protein</fullName>
    </submittedName>
</protein>
<proteinExistence type="predicted"/>
<name>A0A2K0UKI0_TRIHA</name>
<organism evidence="2 3">
    <name type="scientific">Trichoderma harzianum</name>
    <name type="common">Hypocrea lixii</name>
    <dbReference type="NCBI Taxonomy" id="5544"/>
    <lineage>
        <taxon>Eukaryota</taxon>
        <taxon>Fungi</taxon>
        <taxon>Dikarya</taxon>
        <taxon>Ascomycota</taxon>
        <taxon>Pezizomycotina</taxon>
        <taxon>Sordariomycetes</taxon>
        <taxon>Hypocreomycetidae</taxon>
        <taxon>Hypocreales</taxon>
        <taxon>Hypocreaceae</taxon>
        <taxon>Trichoderma</taxon>
    </lineage>
</organism>
<comment type="caution">
    <text evidence="2">The sequence shown here is derived from an EMBL/GenBank/DDBJ whole genome shotgun (WGS) entry which is preliminary data.</text>
</comment>
<evidence type="ECO:0000313" key="3">
    <source>
        <dbReference type="Proteomes" id="UP000236290"/>
    </source>
</evidence>
<dbReference type="AlphaFoldDB" id="A0A2K0UKI0"/>
<dbReference type="Proteomes" id="UP000236290">
    <property type="component" value="Unassembled WGS sequence"/>
</dbReference>
<dbReference type="EMBL" id="MTYI01000021">
    <property type="protein sequence ID" value="PNP58284.1"/>
    <property type="molecule type" value="Genomic_DNA"/>
</dbReference>
<accession>A0A2K0UKI0</accession>
<reference evidence="2 3" key="1">
    <citation type="submission" date="2017-02" db="EMBL/GenBank/DDBJ databases">
        <title>Genomes of Trichoderma spp. with biocontrol activity.</title>
        <authorList>
            <person name="Gardiner D."/>
            <person name="Kazan K."/>
            <person name="Vos C."/>
            <person name="Harvey P."/>
        </authorList>
    </citation>
    <scope>NUCLEOTIDE SEQUENCE [LARGE SCALE GENOMIC DNA]</scope>
    <source>
        <strain evidence="2 3">Tr1</strain>
    </source>
</reference>
<evidence type="ECO:0000256" key="1">
    <source>
        <dbReference type="SAM" id="MobiDB-lite"/>
    </source>
</evidence>